<keyword evidence="3" id="KW-0274">FAD</keyword>
<organism evidence="7 8">
    <name type="scientific">Euzebya pacifica</name>
    <dbReference type="NCBI Taxonomy" id="1608957"/>
    <lineage>
        <taxon>Bacteria</taxon>
        <taxon>Bacillati</taxon>
        <taxon>Actinomycetota</taxon>
        <taxon>Nitriliruptoria</taxon>
        <taxon>Euzebyales</taxon>
    </lineage>
</organism>
<evidence type="ECO:0000256" key="3">
    <source>
        <dbReference type="ARBA" id="ARBA00022827"/>
    </source>
</evidence>
<gene>
    <name evidence="7" type="ORF">DVS28_a0759</name>
</gene>
<evidence type="ECO:0000313" key="8">
    <source>
        <dbReference type="Proteomes" id="UP000264006"/>
    </source>
</evidence>
<evidence type="ECO:0000256" key="1">
    <source>
        <dbReference type="ARBA" id="ARBA00001974"/>
    </source>
</evidence>
<feature type="domain" description="FAD dependent oxidoreductase" evidence="6">
    <location>
        <begin position="4"/>
        <end position="393"/>
    </location>
</feature>
<dbReference type="EMBL" id="CP031165">
    <property type="protein sequence ID" value="AXV05460.1"/>
    <property type="molecule type" value="Genomic_DNA"/>
</dbReference>
<dbReference type="NCBIfam" id="NF008726">
    <property type="entry name" value="PRK11728.1"/>
    <property type="match status" value="1"/>
</dbReference>
<evidence type="ECO:0000256" key="5">
    <source>
        <dbReference type="ARBA" id="ARBA00037941"/>
    </source>
</evidence>
<dbReference type="InterPro" id="IPR006076">
    <property type="entry name" value="FAD-dep_OxRdtase"/>
</dbReference>
<evidence type="ECO:0000313" key="7">
    <source>
        <dbReference type="EMBL" id="AXV05460.1"/>
    </source>
</evidence>
<keyword evidence="2" id="KW-0285">Flavoprotein</keyword>
<dbReference type="OrthoDB" id="9801699at2"/>
<evidence type="ECO:0000256" key="4">
    <source>
        <dbReference type="ARBA" id="ARBA00023002"/>
    </source>
</evidence>
<accession>A0A346XTB3</accession>
<dbReference type="AlphaFoldDB" id="A0A346XTB3"/>
<dbReference type="SUPFAM" id="SSF51905">
    <property type="entry name" value="FAD/NAD(P)-binding domain"/>
    <property type="match status" value="1"/>
</dbReference>
<evidence type="ECO:0000256" key="2">
    <source>
        <dbReference type="ARBA" id="ARBA00022630"/>
    </source>
</evidence>
<dbReference type="Gene3D" id="3.30.9.10">
    <property type="entry name" value="D-Amino Acid Oxidase, subunit A, domain 2"/>
    <property type="match status" value="1"/>
</dbReference>
<protein>
    <submittedName>
        <fullName evidence="7">L-2-hydroxyglutarate oxidase</fullName>
    </submittedName>
</protein>
<comment type="similarity">
    <text evidence="5">Belongs to the L2HGDH family.</text>
</comment>
<name>A0A346XTB3_9ACTN</name>
<dbReference type="RefSeq" id="WP_114590267.1">
    <property type="nucleotide sequence ID" value="NZ_CP031165.1"/>
</dbReference>
<dbReference type="GO" id="GO:0005737">
    <property type="term" value="C:cytoplasm"/>
    <property type="evidence" value="ECO:0007669"/>
    <property type="project" value="TreeGrafter"/>
</dbReference>
<evidence type="ECO:0000259" key="6">
    <source>
        <dbReference type="Pfam" id="PF01266"/>
    </source>
</evidence>
<dbReference type="GO" id="GO:0047545">
    <property type="term" value="F:(S)-2-hydroxyglutarate dehydrogenase activity"/>
    <property type="evidence" value="ECO:0007669"/>
    <property type="project" value="TreeGrafter"/>
</dbReference>
<keyword evidence="4" id="KW-0560">Oxidoreductase</keyword>
<comment type="cofactor">
    <cofactor evidence="1">
        <name>FAD</name>
        <dbReference type="ChEBI" id="CHEBI:57692"/>
    </cofactor>
</comment>
<dbReference type="Gene3D" id="3.50.50.60">
    <property type="entry name" value="FAD/NAD(P)-binding domain"/>
    <property type="match status" value="1"/>
</dbReference>
<sequence>MTRRVVVVGAGIVGLATAWQISRADPDVEVVVVDKETAIAQHQTGRNSGVIHSGVYYVPGSNKAEMCRRGRAQLLAFVAEHGIAHDLCGKVVVAVEDAERGALQTIAERGRANGVSCDLIGPAALAEIEPAVRGVEALRVDDAGIVDFGGVARQLARLVTDAGGELRLGAEVLDGHEGPDGVVLETTTGDVHGDLLVACAGLHSDRLLATMTGEEPPVTIVPFRGEYHRLTEGARDLCRALIYPVPDPRFPFLGVHLTRHVSGEVLAGPNAVLALDREGYSWGDRSWRELRAVAGHPGMRILARTHWRTGLGEMYRSLSRAAFARALQRMTPDIDADDLLPWRAGVRAQAIFPDGTLADDFVLHTTRRAVHVLNAPSPAATAALAIGETLANRALSLS</sequence>
<dbReference type="PANTHER" id="PTHR43104:SF2">
    <property type="entry name" value="L-2-HYDROXYGLUTARATE DEHYDROGENASE, MITOCHONDRIAL"/>
    <property type="match status" value="1"/>
</dbReference>
<dbReference type="InterPro" id="IPR036188">
    <property type="entry name" value="FAD/NAD-bd_sf"/>
</dbReference>
<reference evidence="7 8" key="1">
    <citation type="submission" date="2018-09" db="EMBL/GenBank/DDBJ databases">
        <title>Complete genome sequence of Euzebya sp. DY32-46 isolated from seawater of Pacific Ocean.</title>
        <authorList>
            <person name="Xu L."/>
            <person name="Wu Y.-H."/>
            <person name="Xu X.-W."/>
        </authorList>
    </citation>
    <scope>NUCLEOTIDE SEQUENCE [LARGE SCALE GENOMIC DNA]</scope>
    <source>
        <strain evidence="7 8">DY32-46</strain>
    </source>
</reference>
<dbReference type="PANTHER" id="PTHR43104">
    <property type="entry name" value="L-2-HYDROXYGLUTARATE DEHYDROGENASE, MITOCHONDRIAL"/>
    <property type="match status" value="1"/>
</dbReference>
<proteinExistence type="inferred from homology"/>
<keyword evidence="8" id="KW-1185">Reference proteome</keyword>
<dbReference type="Proteomes" id="UP000264006">
    <property type="component" value="Chromosome"/>
</dbReference>
<dbReference type="KEGG" id="euz:DVS28_a0759"/>
<dbReference type="Pfam" id="PF01266">
    <property type="entry name" value="DAO"/>
    <property type="match status" value="1"/>
</dbReference>